<dbReference type="AlphaFoldDB" id="S3DCU6"/>
<keyword evidence="2 6" id="KW-0812">Transmembrane</keyword>
<dbReference type="HOGENOM" id="CLU_013756_2_1_1"/>
<dbReference type="RefSeq" id="XP_008077896.1">
    <property type="nucleotide sequence ID" value="XM_008079705.1"/>
</dbReference>
<evidence type="ECO:0000256" key="4">
    <source>
        <dbReference type="ARBA" id="ARBA00023136"/>
    </source>
</evidence>
<accession>S3DCU6</accession>
<dbReference type="OMA" id="ISPWIPC"/>
<dbReference type="GO" id="GO:0022857">
    <property type="term" value="F:transmembrane transporter activity"/>
    <property type="evidence" value="ECO:0007669"/>
    <property type="project" value="TreeGrafter"/>
</dbReference>
<dbReference type="KEGG" id="glz:GLAREA_10604"/>
<feature type="transmembrane region" description="Helical" evidence="6">
    <location>
        <begin position="141"/>
        <end position="159"/>
    </location>
</feature>
<feature type="transmembrane region" description="Helical" evidence="6">
    <location>
        <begin position="250"/>
        <end position="271"/>
    </location>
</feature>
<keyword evidence="8" id="KW-1185">Reference proteome</keyword>
<keyword evidence="3 6" id="KW-1133">Transmembrane helix</keyword>
<comment type="subcellular location">
    <subcellularLocation>
        <location evidence="1">Membrane</location>
        <topology evidence="1">Multi-pass membrane protein</topology>
    </subcellularLocation>
</comment>
<feature type="transmembrane region" description="Helical" evidence="6">
    <location>
        <begin position="308"/>
        <end position="331"/>
    </location>
</feature>
<dbReference type="GeneID" id="19469650"/>
<dbReference type="PANTHER" id="PTHR23507">
    <property type="entry name" value="ZGC:174356"/>
    <property type="match status" value="1"/>
</dbReference>
<dbReference type="PANTHER" id="PTHR23507:SF1">
    <property type="entry name" value="FI18259P1-RELATED"/>
    <property type="match status" value="1"/>
</dbReference>
<keyword evidence="4 6" id="KW-0472">Membrane</keyword>
<sequence>MASSSLHSHLETTKPLLSNHDVSSPDHHEISEAQTSELNAKSPSLTKTIALFMTLHFLLAFTELLLVAPLLKLYEESVCERFYDGRDGGFVGRYEDGCQVTEVQRDVARIRGWKSMWDGIVVLLVTIPFGKLGDYIGRKKVIAIALTGVFFSLSEIFVVCAFPKIFPLQLIWLSSAILLCGGGLNSASSYMWGLAAECIPATNRQATPNHERKIADIYHRSHAFYLIFSAFYIAEMIASTLAALTTDISPWIPCVLSLLSTLLALILLPFFPSPSPSSHPSSPSHPTSPSNPPPSLLTTLHTLPPTPLLTIPVLLVGILRYTTLTILIQYAHIHFSQKISAGAAYYTETALINTILFLFLIPKLTSYIRLTYKTNPEKIDLFLVRASVALMCAGSLMLGLLKSNTYIPIAVAIFASGFGSRVSALALISYSIPAASQPVVYAGITVLESAGHAVGDPLMLHVFAGSLDGRVFFVVAGFYFCAVVSTSFIRITEREREDERERVD</sequence>
<proteinExistence type="predicted"/>
<feature type="transmembrane region" description="Helical" evidence="6">
    <location>
        <begin position="165"/>
        <end position="184"/>
    </location>
</feature>
<reference evidence="7 8" key="1">
    <citation type="journal article" date="2013" name="BMC Genomics">
        <title>Genomics-driven discovery of the pneumocandin biosynthetic gene cluster in the fungus Glarea lozoyensis.</title>
        <authorList>
            <person name="Chen L."/>
            <person name="Yue Q."/>
            <person name="Zhang X."/>
            <person name="Xiang M."/>
            <person name="Wang C."/>
            <person name="Li S."/>
            <person name="Che Y."/>
            <person name="Ortiz-Lopez F.J."/>
            <person name="Bills G.F."/>
            <person name="Liu X."/>
            <person name="An Z."/>
        </authorList>
    </citation>
    <scope>NUCLEOTIDE SEQUENCE [LARGE SCALE GENOMIC DNA]</scope>
    <source>
        <strain evidence="8">ATCC 20868 / MF5171</strain>
    </source>
</reference>
<feature type="transmembrane region" description="Helical" evidence="6">
    <location>
        <begin position="407"/>
        <end position="427"/>
    </location>
</feature>
<organism evidence="7 8">
    <name type="scientific">Glarea lozoyensis (strain ATCC 20868 / MF5171)</name>
    <dbReference type="NCBI Taxonomy" id="1116229"/>
    <lineage>
        <taxon>Eukaryota</taxon>
        <taxon>Fungi</taxon>
        <taxon>Dikarya</taxon>
        <taxon>Ascomycota</taxon>
        <taxon>Pezizomycotina</taxon>
        <taxon>Leotiomycetes</taxon>
        <taxon>Helotiales</taxon>
        <taxon>Helotiaceae</taxon>
        <taxon>Glarea</taxon>
    </lineage>
</organism>
<feature type="transmembrane region" description="Helical" evidence="6">
    <location>
        <begin position="223"/>
        <end position="244"/>
    </location>
</feature>
<name>S3DCU6_GLAL2</name>
<dbReference type="EMBL" id="KE145355">
    <property type="protein sequence ID" value="EPE34909.1"/>
    <property type="molecule type" value="Genomic_DNA"/>
</dbReference>
<feature type="transmembrane region" description="Helical" evidence="6">
    <location>
        <begin position="382"/>
        <end position="401"/>
    </location>
</feature>
<evidence type="ECO:0000256" key="3">
    <source>
        <dbReference type="ARBA" id="ARBA00022989"/>
    </source>
</evidence>
<evidence type="ECO:0000256" key="5">
    <source>
        <dbReference type="SAM" id="MobiDB-lite"/>
    </source>
</evidence>
<feature type="transmembrane region" description="Helical" evidence="6">
    <location>
        <begin position="471"/>
        <end position="492"/>
    </location>
</feature>
<gene>
    <name evidence="7" type="ORF">GLAREA_10604</name>
</gene>
<protein>
    <submittedName>
        <fullName evidence="7">MFS general substrate transporter</fullName>
    </submittedName>
</protein>
<dbReference type="GO" id="GO:0016020">
    <property type="term" value="C:membrane"/>
    <property type="evidence" value="ECO:0007669"/>
    <property type="project" value="UniProtKB-SubCell"/>
</dbReference>
<dbReference type="InterPro" id="IPR036259">
    <property type="entry name" value="MFS_trans_sf"/>
</dbReference>
<dbReference type="Gene3D" id="1.20.1250.20">
    <property type="entry name" value="MFS general substrate transporter like domains"/>
    <property type="match status" value="1"/>
</dbReference>
<feature type="transmembrane region" description="Helical" evidence="6">
    <location>
        <begin position="49"/>
        <end position="71"/>
    </location>
</feature>
<dbReference type="Proteomes" id="UP000016922">
    <property type="component" value="Unassembled WGS sequence"/>
</dbReference>
<dbReference type="OrthoDB" id="194139at2759"/>
<evidence type="ECO:0000313" key="7">
    <source>
        <dbReference type="EMBL" id="EPE34909.1"/>
    </source>
</evidence>
<evidence type="ECO:0000256" key="1">
    <source>
        <dbReference type="ARBA" id="ARBA00004141"/>
    </source>
</evidence>
<feature type="transmembrane region" description="Helical" evidence="6">
    <location>
        <begin position="343"/>
        <end position="361"/>
    </location>
</feature>
<evidence type="ECO:0000256" key="2">
    <source>
        <dbReference type="ARBA" id="ARBA00022692"/>
    </source>
</evidence>
<evidence type="ECO:0000256" key="6">
    <source>
        <dbReference type="SAM" id="Phobius"/>
    </source>
</evidence>
<dbReference type="SUPFAM" id="SSF103473">
    <property type="entry name" value="MFS general substrate transporter"/>
    <property type="match status" value="1"/>
</dbReference>
<feature type="region of interest" description="Disordered" evidence="5">
    <location>
        <begin position="16"/>
        <end position="38"/>
    </location>
</feature>
<evidence type="ECO:0000313" key="8">
    <source>
        <dbReference type="Proteomes" id="UP000016922"/>
    </source>
</evidence>